<evidence type="ECO:0000256" key="7">
    <source>
        <dbReference type="SAM" id="MobiDB-lite"/>
    </source>
</evidence>
<feature type="region of interest" description="Disordered" evidence="7">
    <location>
        <begin position="80"/>
        <end position="120"/>
    </location>
</feature>
<feature type="domain" description="Seven cysteines N-terminal" evidence="10">
    <location>
        <begin position="118"/>
        <end position="213"/>
    </location>
</feature>
<evidence type="ECO:0000313" key="12">
    <source>
        <dbReference type="EMBL" id="CAF1525346.1"/>
    </source>
</evidence>
<comment type="caution">
    <text evidence="12">The sequence shown here is derived from an EMBL/GenBank/DDBJ whole genome shotgun (WGS) entry which is preliminary data.</text>
</comment>
<dbReference type="SMART" id="SM00765">
    <property type="entry name" value="MANEC"/>
    <property type="match status" value="1"/>
</dbReference>
<sequence length="297" mass="34148">MKSFVLFLAVLISSVELRRYDNNLYDLEDLLTNKYEEYKHRPDPQYNADEGGEVPDYSASLQDKKIYPSNEKLLPENDYVEEESESYDTTTKVIPSKKTKSTTTATTTTLATDPKDSSDASTCVAKYDIKPEQLVKVKELTNGARMIRYVLIDKRTLPFNVKVKDSCMQECCKEKTCDLAMLSEQPTHDGYKCYLFACNGSCILASHQDYTVMMYNKSSTVVKNNAIFTSTMTDNNYSNKRSFFRETSVILFLVFGIICTIILFVLLFCHCRDSRKRGRRLKNYSVDEDYLINGLYM</sequence>
<evidence type="ECO:0000256" key="5">
    <source>
        <dbReference type="ARBA" id="ARBA00023136"/>
    </source>
</evidence>
<accession>A0A815UWD3</accession>
<keyword evidence="2 8" id="KW-0812">Transmembrane</keyword>
<comment type="subcellular location">
    <subcellularLocation>
        <location evidence="1">Membrane</location>
        <topology evidence="1">Single-pass type I membrane protein</topology>
    </subcellularLocation>
</comment>
<evidence type="ECO:0000256" key="3">
    <source>
        <dbReference type="ARBA" id="ARBA00022729"/>
    </source>
</evidence>
<reference evidence="12" key="1">
    <citation type="submission" date="2021-02" db="EMBL/GenBank/DDBJ databases">
        <authorList>
            <person name="Nowell W R."/>
        </authorList>
    </citation>
    <scope>NUCLEOTIDE SEQUENCE</scope>
</reference>
<dbReference type="OrthoDB" id="10015752at2759"/>
<dbReference type="PANTHER" id="PTHR46876:SF1">
    <property type="entry name" value="LOW-DENSITY LIPOPROTEIN RECEPTOR-RELATED PROTEIN 11"/>
    <property type="match status" value="1"/>
</dbReference>
<dbReference type="AlphaFoldDB" id="A0A815UWD3"/>
<keyword evidence="4 8" id="KW-1133">Transmembrane helix</keyword>
<dbReference type="EMBL" id="CAJNOM010000623">
    <property type="protein sequence ID" value="CAF1525346.1"/>
    <property type="molecule type" value="Genomic_DNA"/>
</dbReference>
<feature type="signal peptide" evidence="9">
    <location>
        <begin position="1"/>
        <end position="17"/>
    </location>
</feature>
<protein>
    <recommendedName>
        <fullName evidence="10">Seven cysteines N-terminal domain-containing protein</fullName>
    </recommendedName>
</protein>
<evidence type="ECO:0000313" key="11">
    <source>
        <dbReference type="EMBL" id="CAF1237118.1"/>
    </source>
</evidence>
<evidence type="ECO:0000256" key="2">
    <source>
        <dbReference type="ARBA" id="ARBA00022692"/>
    </source>
</evidence>
<evidence type="ECO:0000259" key="10">
    <source>
        <dbReference type="SMART" id="SM00765"/>
    </source>
</evidence>
<dbReference type="Proteomes" id="UP000663832">
    <property type="component" value="Unassembled WGS sequence"/>
</dbReference>
<evidence type="ECO:0000256" key="9">
    <source>
        <dbReference type="SAM" id="SignalP"/>
    </source>
</evidence>
<feature type="compositionally biased region" description="Low complexity" evidence="7">
    <location>
        <begin position="101"/>
        <end position="112"/>
    </location>
</feature>
<dbReference type="Pfam" id="PF07502">
    <property type="entry name" value="MANEC"/>
    <property type="match status" value="1"/>
</dbReference>
<feature type="transmembrane region" description="Helical" evidence="8">
    <location>
        <begin position="249"/>
        <end position="269"/>
    </location>
</feature>
<gene>
    <name evidence="11" type="ORF">BJG266_LOCUS28844</name>
    <name evidence="12" type="ORF">QVE165_LOCUS45086</name>
</gene>
<keyword evidence="6" id="KW-0325">Glycoprotein</keyword>
<organism evidence="12 13">
    <name type="scientific">Adineta steineri</name>
    <dbReference type="NCBI Taxonomy" id="433720"/>
    <lineage>
        <taxon>Eukaryota</taxon>
        <taxon>Metazoa</taxon>
        <taxon>Spiralia</taxon>
        <taxon>Gnathifera</taxon>
        <taxon>Rotifera</taxon>
        <taxon>Eurotatoria</taxon>
        <taxon>Bdelloidea</taxon>
        <taxon>Adinetida</taxon>
        <taxon>Adinetidae</taxon>
        <taxon>Adineta</taxon>
    </lineage>
</organism>
<dbReference type="PANTHER" id="PTHR46876">
    <property type="entry name" value="LOW-DENSITY LIPOPROTEIN RECEPTOR-RELATED PROTEIN 11"/>
    <property type="match status" value="1"/>
</dbReference>
<dbReference type="Proteomes" id="UP000663877">
    <property type="component" value="Unassembled WGS sequence"/>
</dbReference>
<evidence type="ECO:0000256" key="4">
    <source>
        <dbReference type="ARBA" id="ARBA00022989"/>
    </source>
</evidence>
<dbReference type="EMBL" id="CAJNOI010000309">
    <property type="protein sequence ID" value="CAF1237118.1"/>
    <property type="molecule type" value="Genomic_DNA"/>
</dbReference>
<evidence type="ECO:0000256" key="1">
    <source>
        <dbReference type="ARBA" id="ARBA00004479"/>
    </source>
</evidence>
<dbReference type="InterPro" id="IPR011106">
    <property type="entry name" value="MANSC_N"/>
</dbReference>
<keyword evidence="5 8" id="KW-0472">Membrane</keyword>
<evidence type="ECO:0000313" key="13">
    <source>
        <dbReference type="Proteomes" id="UP000663832"/>
    </source>
</evidence>
<dbReference type="GO" id="GO:0016020">
    <property type="term" value="C:membrane"/>
    <property type="evidence" value="ECO:0007669"/>
    <property type="project" value="UniProtKB-SubCell"/>
</dbReference>
<name>A0A815UWD3_9BILA</name>
<feature type="chain" id="PRO_5035608020" description="Seven cysteines N-terminal domain-containing protein" evidence="9">
    <location>
        <begin position="18"/>
        <end position="297"/>
    </location>
</feature>
<evidence type="ECO:0000256" key="8">
    <source>
        <dbReference type="SAM" id="Phobius"/>
    </source>
</evidence>
<dbReference type="InterPro" id="IPR013980">
    <property type="entry name" value="MANSC_dom"/>
</dbReference>
<evidence type="ECO:0000256" key="6">
    <source>
        <dbReference type="ARBA" id="ARBA00023180"/>
    </source>
</evidence>
<keyword evidence="3 9" id="KW-0732">Signal</keyword>
<keyword evidence="13" id="KW-1185">Reference proteome</keyword>
<proteinExistence type="predicted"/>